<dbReference type="GO" id="GO:0034203">
    <property type="term" value="P:glycolipid translocation"/>
    <property type="evidence" value="ECO:0007669"/>
    <property type="project" value="TreeGrafter"/>
</dbReference>
<feature type="transmembrane region" description="Helical" evidence="9">
    <location>
        <begin position="181"/>
        <end position="203"/>
    </location>
</feature>
<evidence type="ECO:0000313" key="10">
    <source>
        <dbReference type="EMBL" id="JAI17288.1"/>
    </source>
</evidence>
<feature type="transmembrane region" description="Helical" evidence="9">
    <location>
        <begin position="516"/>
        <end position="536"/>
    </location>
</feature>
<evidence type="ECO:0000256" key="9">
    <source>
        <dbReference type="RuleBase" id="RU365067"/>
    </source>
</evidence>
<dbReference type="PANTHER" id="PTHR13117:SF5">
    <property type="entry name" value="PROTEIN RFT1 HOMOLOG"/>
    <property type="match status" value="1"/>
</dbReference>
<feature type="transmembrane region" description="Helical" evidence="9">
    <location>
        <begin position="12"/>
        <end position="35"/>
    </location>
</feature>
<evidence type="ECO:0000256" key="5">
    <source>
        <dbReference type="ARBA" id="ARBA00022824"/>
    </source>
</evidence>
<feature type="transmembrane region" description="Helical" evidence="9">
    <location>
        <begin position="487"/>
        <end position="504"/>
    </location>
</feature>
<dbReference type="InterPro" id="IPR007594">
    <property type="entry name" value="RFT1"/>
</dbReference>
<comment type="similarity">
    <text evidence="3 9">Belongs to the RFT1 family.</text>
</comment>
<reference evidence="10" key="1">
    <citation type="journal article" date="2015" name="Insect Biochem. Mol. Biol.">
        <title>An insight into the sialome of the horse fly, Tabanus bromius.</title>
        <authorList>
            <person name="Ribeiro J.M."/>
            <person name="Kazimirova M."/>
            <person name="Takac P."/>
            <person name="Andersen J.F."/>
            <person name="Francischetti I.M."/>
        </authorList>
    </citation>
    <scope>NUCLEOTIDE SEQUENCE</scope>
</reference>
<evidence type="ECO:0000256" key="3">
    <source>
        <dbReference type="ARBA" id="ARBA00010288"/>
    </source>
</evidence>
<keyword evidence="4 9" id="KW-0812">Transmembrane</keyword>
<evidence type="ECO:0000256" key="8">
    <source>
        <dbReference type="ARBA" id="ARBA00045912"/>
    </source>
</evidence>
<evidence type="ECO:0000256" key="1">
    <source>
        <dbReference type="ARBA" id="ARBA00004477"/>
    </source>
</evidence>
<sequence>MGRNVLKSSLQSAYFNIVFQIMCRCITFGINAFIVRKVGRHVLGIMNVRLLLLESTILFLSREAITRAALSSTTLKSSKCSWPQLINQMWLTVPICCFLCLPCLYIWLNILSPVEEDLYAQYKFGCWSIAISCVIELCSEAPFFVSQVFCFVKLRVILDTLHVFLRSVVFIFIVLSNKDIAIIAFGVAQLASAFTIIFGRYSFFHFYINKFREYKKGFKEGQATKNNDYFKNMEDFPFNSIKEMVPGFLPNEGPLLNSELQILTLSFIKQGVLKQILTEGEKYVMSVSPVLSFSEQATYDVVNNLGSLAARFIFRPIEDSSYFYFTQTIARDEKLEKQDKNKVLEAGEVLQTVCRLVSTIGYVAFAFGQSYAGILLLFYGGSDFVAGGLPETLLRWHSLAICFLAVNGITEGYMFATNTSREIDTYNYFMAIFSVMFLLLSFILTSILGPVGFILANCTNMFCRIYYSTKYIHKQYKPLGMNPLKGLIPDVYFFVTLVTMGGICKFSQAKILEYSAFYHILIGFMCTIITLVVWAVENKALIKRGFSKYGNKIKSH</sequence>
<feature type="transmembrane region" description="Helical" evidence="9">
    <location>
        <begin position="360"/>
        <end position="381"/>
    </location>
</feature>
<comment type="pathway">
    <text evidence="2">Protein modification; protein glycosylation.</text>
</comment>
<dbReference type="PANTHER" id="PTHR13117">
    <property type="entry name" value="ENDOPLASMIC RETICULUM MULTISPAN TRANSMEMBRANE PROTEIN-RELATED"/>
    <property type="match status" value="1"/>
</dbReference>
<keyword evidence="7 9" id="KW-0472">Membrane</keyword>
<feature type="transmembrane region" description="Helical" evidence="9">
    <location>
        <begin position="156"/>
        <end position="175"/>
    </location>
</feature>
<keyword evidence="5" id="KW-0256">Endoplasmic reticulum</keyword>
<keyword evidence="6 9" id="KW-1133">Transmembrane helix</keyword>
<dbReference type="GO" id="GO:0005789">
    <property type="term" value="C:endoplasmic reticulum membrane"/>
    <property type="evidence" value="ECO:0007669"/>
    <property type="project" value="UniProtKB-SubCell"/>
</dbReference>
<accession>A0A0K8TT16</accession>
<feature type="transmembrane region" description="Helical" evidence="9">
    <location>
        <begin position="393"/>
        <end position="414"/>
    </location>
</feature>
<dbReference type="EMBL" id="GDAI01000315">
    <property type="protein sequence ID" value="JAI17288.1"/>
    <property type="molecule type" value="mRNA"/>
</dbReference>
<evidence type="ECO:0000256" key="2">
    <source>
        <dbReference type="ARBA" id="ARBA00004922"/>
    </source>
</evidence>
<evidence type="ECO:0000256" key="4">
    <source>
        <dbReference type="ARBA" id="ARBA00022692"/>
    </source>
</evidence>
<evidence type="ECO:0000256" key="7">
    <source>
        <dbReference type="ARBA" id="ARBA00023136"/>
    </source>
</evidence>
<organism evidence="10">
    <name type="scientific">Tabanus bromius</name>
    <name type="common">Band-eyed brown horse fly</name>
    <dbReference type="NCBI Taxonomy" id="304241"/>
    <lineage>
        <taxon>Eukaryota</taxon>
        <taxon>Metazoa</taxon>
        <taxon>Ecdysozoa</taxon>
        <taxon>Arthropoda</taxon>
        <taxon>Hexapoda</taxon>
        <taxon>Insecta</taxon>
        <taxon>Pterygota</taxon>
        <taxon>Neoptera</taxon>
        <taxon>Endopterygota</taxon>
        <taxon>Diptera</taxon>
        <taxon>Brachycera</taxon>
        <taxon>Tabanomorpha</taxon>
        <taxon>Tabanoidea</taxon>
        <taxon>Tabanidae</taxon>
        <taxon>Tabanus</taxon>
    </lineage>
</organism>
<proteinExistence type="evidence at transcript level"/>
<evidence type="ECO:0000256" key="6">
    <source>
        <dbReference type="ARBA" id="ARBA00022989"/>
    </source>
</evidence>
<feature type="transmembrane region" description="Helical" evidence="9">
    <location>
        <begin position="120"/>
        <end position="144"/>
    </location>
</feature>
<protein>
    <recommendedName>
        <fullName evidence="9">Protein RFT1 homolog</fullName>
    </recommendedName>
</protein>
<comment type="function">
    <text evidence="8 9">Intramembrane glycolipid transporter that operates in the biosynthetic pathway of dolichol-linked oligosaccharides, the glycan precursors employed in protein asparagine (N)-glycosylation. The sequential addition of sugars to dolichol pyrophosphate produces dolichol-linked oligosaccharides containing fourteen sugars, including two GlcNAcs, nine mannoses and three glucoses. Once assembled, the oligosaccharide is transferred from the lipid to nascent proteins by oligosaccharyltransferases. The assembly of dolichol-linked oligosaccharides begins on the cytosolic side of the endoplasmic reticulum membrane and finishes in its lumen. RFT1 could mediate the translocation of the cytosolically oriented intermediate DolPP-GlcNAc2Man5, produced by ALG11, into the ER lumen where dolichol-linked oligosaccharides assembly continues. However, the intramembrane lipid transporter activity could not be confirmed in vitro.</text>
</comment>
<dbReference type="AlphaFoldDB" id="A0A0K8TT16"/>
<feature type="transmembrane region" description="Helical" evidence="9">
    <location>
        <begin position="89"/>
        <end position="108"/>
    </location>
</feature>
<dbReference type="GO" id="GO:0006488">
    <property type="term" value="P:dolichol-linked oligosaccharide biosynthetic process"/>
    <property type="evidence" value="ECO:0007669"/>
    <property type="project" value="InterPro"/>
</dbReference>
<comment type="subcellular location">
    <subcellularLocation>
        <location evidence="1 9">Endoplasmic reticulum membrane</location>
        <topology evidence="1 9">Multi-pass membrane protein</topology>
    </subcellularLocation>
</comment>
<name>A0A0K8TT16_TABBR</name>
<comment type="caution">
    <text evidence="9">Lacks conserved residue(s) required for the propagation of feature annotation.</text>
</comment>
<dbReference type="Pfam" id="PF04506">
    <property type="entry name" value="Rft-1"/>
    <property type="match status" value="1"/>
</dbReference>